<name>A0A9K3KW46_9STRA</name>
<reference evidence="1" key="1">
    <citation type="journal article" date="2021" name="Sci. Rep.">
        <title>Diploid genomic architecture of Nitzschia inconspicua, an elite biomass production diatom.</title>
        <authorList>
            <person name="Oliver A."/>
            <person name="Podell S."/>
            <person name="Pinowska A."/>
            <person name="Traller J.C."/>
            <person name="Smith S.R."/>
            <person name="McClure R."/>
            <person name="Beliaev A."/>
            <person name="Bohutskyi P."/>
            <person name="Hill E.A."/>
            <person name="Rabines A."/>
            <person name="Zheng H."/>
            <person name="Allen L.Z."/>
            <person name="Kuo A."/>
            <person name="Grigoriev I.V."/>
            <person name="Allen A.E."/>
            <person name="Hazlebeck D."/>
            <person name="Allen E.E."/>
        </authorList>
    </citation>
    <scope>NUCLEOTIDE SEQUENCE</scope>
    <source>
        <strain evidence="1">Hildebrandi</strain>
    </source>
</reference>
<dbReference type="EMBL" id="JAGRRH010000018">
    <property type="protein sequence ID" value="KAG7350439.1"/>
    <property type="molecule type" value="Genomic_DNA"/>
</dbReference>
<gene>
    <name evidence="1" type="ORF">IV203_009799</name>
</gene>
<evidence type="ECO:0000313" key="2">
    <source>
        <dbReference type="Proteomes" id="UP000693970"/>
    </source>
</evidence>
<dbReference type="Proteomes" id="UP000693970">
    <property type="component" value="Unassembled WGS sequence"/>
</dbReference>
<dbReference type="OrthoDB" id="420169at2759"/>
<protein>
    <submittedName>
        <fullName evidence="1">Uncharacterized protein</fullName>
    </submittedName>
</protein>
<dbReference type="AlphaFoldDB" id="A0A9K3KW46"/>
<sequence>MHQAIGNTLRVLTTLEPPTGADSARQLVDTAIADAVYAARCTYNSVLKTTPGGLAFGRDMILNIPLITDLQQLQKRRQQLVDQRLILANTKRFSYDYAIGDEVLKLTYNPDKLQPRATGPYKIIRVHQNGTLSIQLSPGVVERINIRRVKPYHR</sequence>
<reference evidence="1" key="2">
    <citation type="submission" date="2021-04" db="EMBL/GenBank/DDBJ databases">
        <authorList>
            <person name="Podell S."/>
        </authorList>
    </citation>
    <scope>NUCLEOTIDE SEQUENCE</scope>
    <source>
        <strain evidence="1">Hildebrandi</strain>
    </source>
</reference>
<keyword evidence="2" id="KW-1185">Reference proteome</keyword>
<evidence type="ECO:0000313" key="1">
    <source>
        <dbReference type="EMBL" id="KAG7350439.1"/>
    </source>
</evidence>
<organism evidence="1 2">
    <name type="scientific">Nitzschia inconspicua</name>
    <dbReference type="NCBI Taxonomy" id="303405"/>
    <lineage>
        <taxon>Eukaryota</taxon>
        <taxon>Sar</taxon>
        <taxon>Stramenopiles</taxon>
        <taxon>Ochrophyta</taxon>
        <taxon>Bacillariophyta</taxon>
        <taxon>Bacillariophyceae</taxon>
        <taxon>Bacillariophycidae</taxon>
        <taxon>Bacillariales</taxon>
        <taxon>Bacillariaceae</taxon>
        <taxon>Nitzschia</taxon>
    </lineage>
</organism>
<accession>A0A9K3KW46</accession>
<proteinExistence type="predicted"/>
<comment type="caution">
    <text evidence="1">The sequence shown here is derived from an EMBL/GenBank/DDBJ whole genome shotgun (WGS) entry which is preliminary data.</text>
</comment>